<evidence type="ECO:0000259" key="19">
    <source>
        <dbReference type="Pfam" id="PF02875"/>
    </source>
</evidence>
<evidence type="ECO:0000256" key="8">
    <source>
        <dbReference type="ARBA" id="ARBA00022598"/>
    </source>
</evidence>
<feature type="domain" description="Mur ligase C-terminal" evidence="19">
    <location>
        <begin position="312"/>
        <end position="425"/>
    </location>
</feature>
<keyword evidence="13 17" id="KW-0961">Cell wall biogenesis/degradation</keyword>
<dbReference type="Pfam" id="PF02875">
    <property type="entry name" value="Mur_ligase_C"/>
    <property type="match status" value="1"/>
</dbReference>
<evidence type="ECO:0000256" key="17">
    <source>
        <dbReference type="HAMAP-Rule" id="MF_00639"/>
    </source>
</evidence>
<reference evidence="21 22" key="1">
    <citation type="submission" date="2023-02" db="EMBL/GenBank/DDBJ databases">
        <title>Oceanobacillus kimchii IFOP_LL358 isolated form Alexandrium catenella lab strain.</title>
        <authorList>
            <person name="Gajardo G."/>
            <person name="Ueki S."/>
            <person name="Maruyama F."/>
        </authorList>
    </citation>
    <scope>NUCLEOTIDE SEQUENCE [LARGE SCALE GENOMIC DNA]</scope>
    <source>
        <strain evidence="21 22">IFOP_LL358</strain>
    </source>
</reference>
<name>A0ABQ5TJI9_9BACI</name>
<evidence type="ECO:0000256" key="1">
    <source>
        <dbReference type="ARBA" id="ARBA00002734"/>
    </source>
</evidence>
<evidence type="ECO:0000256" key="3">
    <source>
        <dbReference type="ARBA" id="ARBA00004752"/>
    </source>
</evidence>
<comment type="caution">
    <text evidence="21">The sequence shown here is derived from an EMBL/GenBank/DDBJ whole genome shotgun (WGS) entry which is preliminary data.</text>
</comment>
<evidence type="ECO:0000256" key="16">
    <source>
        <dbReference type="ARBA" id="ARBA00047632"/>
    </source>
</evidence>
<evidence type="ECO:0000256" key="10">
    <source>
        <dbReference type="ARBA" id="ARBA00022840"/>
    </source>
</evidence>
<evidence type="ECO:0000256" key="14">
    <source>
        <dbReference type="ARBA" id="ARBA00030398"/>
    </source>
</evidence>
<feature type="binding site" evidence="17">
    <location>
        <begin position="118"/>
        <end position="124"/>
    </location>
    <ligand>
        <name>ATP</name>
        <dbReference type="ChEBI" id="CHEBI:30616"/>
    </ligand>
</feature>
<dbReference type="Pfam" id="PF08245">
    <property type="entry name" value="Mur_ligase_M"/>
    <property type="match status" value="1"/>
</dbReference>
<comment type="subcellular location">
    <subcellularLocation>
        <location evidence="2 17 18">Cytoplasm</location>
    </subcellularLocation>
</comment>
<accession>A0ABQ5TJI9</accession>
<evidence type="ECO:0000256" key="5">
    <source>
        <dbReference type="ARBA" id="ARBA00012212"/>
    </source>
</evidence>
<dbReference type="PANTHER" id="PTHR43692:SF1">
    <property type="entry name" value="UDP-N-ACETYLMURAMOYLALANINE--D-GLUTAMATE LIGASE"/>
    <property type="match status" value="1"/>
</dbReference>
<dbReference type="NCBIfam" id="TIGR01087">
    <property type="entry name" value="murD"/>
    <property type="match status" value="1"/>
</dbReference>
<evidence type="ECO:0000256" key="9">
    <source>
        <dbReference type="ARBA" id="ARBA00022741"/>
    </source>
</evidence>
<dbReference type="Gene3D" id="3.40.1190.10">
    <property type="entry name" value="Mur-like, catalytic domain"/>
    <property type="match status" value="1"/>
</dbReference>
<dbReference type="InterPro" id="IPR004101">
    <property type="entry name" value="Mur_ligase_C"/>
</dbReference>
<comment type="pathway">
    <text evidence="3 17 18">Cell wall biogenesis; peptidoglycan biosynthesis.</text>
</comment>
<keyword evidence="10 17" id="KW-0067">ATP-binding</keyword>
<dbReference type="Gene3D" id="3.90.190.20">
    <property type="entry name" value="Mur ligase, C-terminal domain"/>
    <property type="match status" value="1"/>
</dbReference>
<keyword evidence="11 17" id="KW-0133">Cell shape</keyword>
<dbReference type="EMBL" id="BSKO01000001">
    <property type="protein sequence ID" value="GLO65906.1"/>
    <property type="molecule type" value="Genomic_DNA"/>
</dbReference>
<evidence type="ECO:0000256" key="11">
    <source>
        <dbReference type="ARBA" id="ARBA00022960"/>
    </source>
</evidence>
<evidence type="ECO:0000313" key="21">
    <source>
        <dbReference type="EMBL" id="GLO65906.1"/>
    </source>
</evidence>
<keyword evidence="9 17" id="KW-0547">Nucleotide-binding</keyword>
<evidence type="ECO:0000256" key="6">
    <source>
        <dbReference type="ARBA" id="ARBA00015655"/>
    </source>
</evidence>
<feature type="domain" description="Mur ligase central" evidence="20">
    <location>
        <begin position="116"/>
        <end position="290"/>
    </location>
</feature>
<dbReference type="EC" id="6.3.2.9" evidence="5 17"/>
<dbReference type="RefSeq" id="WP_215064001.1">
    <property type="nucleotide sequence ID" value="NZ_BSKO01000001.1"/>
</dbReference>
<dbReference type="Gene3D" id="3.40.50.720">
    <property type="entry name" value="NAD(P)-binding Rossmann-like Domain"/>
    <property type="match status" value="1"/>
</dbReference>
<dbReference type="SUPFAM" id="SSF53244">
    <property type="entry name" value="MurD-like peptide ligases, peptide-binding domain"/>
    <property type="match status" value="1"/>
</dbReference>
<keyword evidence="17 18" id="KW-0132">Cell division</keyword>
<proteinExistence type="inferred from homology"/>
<dbReference type="InterPro" id="IPR005762">
    <property type="entry name" value="MurD"/>
</dbReference>
<dbReference type="InterPro" id="IPR036565">
    <property type="entry name" value="Mur-like_cat_sf"/>
</dbReference>
<keyword evidence="12 17" id="KW-0573">Peptidoglycan synthesis</keyword>
<evidence type="ECO:0000256" key="2">
    <source>
        <dbReference type="ARBA" id="ARBA00004496"/>
    </source>
</evidence>
<comment type="similarity">
    <text evidence="4 17">Belongs to the MurCDEF family.</text>
</comment>
<evidence type="ECO:0000256" key="18">
    <source>
        <dbReference type="RuleBase" id="RU003664"/>
    </source>
</evidence>
<dbReference type="InterPro" id="IPR036615">
    <property type="entry name" value="Mur_ligase_C_dom_sf"/>
</dbReference>
<organism evidence="21 22">
    <name type="scientific">Oceanobacillus kimchii</name>
    <dbReference type="NCBI Taxonomy" id="746691"/>
    <lineage>
        <taxon>Bacteria</taxon>
        <taxon>Bacillati</taxon>
        <taxon>Bacillota</taxon>
        <taxon>Bacilli</taxon>
        <taxon>Bacillales</taxon>
        <taxon>Bacillaceae</taxon>
        <taxon>Oceanobacillus</taxon>
    </lineage>
</organism>
<evidence type="ECO:0000256" key="12">
    <source>
        <dbReference type="ARBA" id="ARBA00022984"/>
    </source>
</evidence>
<keyword evidence="8 17" id="KW-0436">Ligase</keyword>
<comment type="catalytic activity">
    <reaction evidence="16 17 18">
        <text>UDP-N-acetyl-alpha-D-muramoyl-L-alanine + D-glutamate + ATP = UDP-N-acetyl-alpha-D-muramoyl-L-alanyl-D-glutamate + ADP + phosphate + H(+)</text>
        <dbReference type="Rhea" id="RHEA:16429"/>
        <dbReference type="ChEBI" id="CHEBI:15378"/>
        <dbReference type="ChEBI" id="CHEBI:29986"/>
        <dbReference type="ChEBI" id="CHEBI:30616"/>
        <dbReference type="ChEBI" id="CHEBI:43474"/>
        <dbReference type="ChEBI" id="CHEBI:83898"/>
        <dbReference type="ChEBI" id="CHEBI:83900"/>
        <dbReference type="ChEBI" id="CHEBI:456216"/>
        <dbReference type="EC" id="6.3.2.9"/>
    </reaction>
</comment>
<evidence type="ECO:0000313" key="22">
    <source>
        <dbReference type="Proteomes" id="UP001275436"/>
    </source>
</evidence>
<evidence type="ECO:0000256" key="4">
    <source>
        <dbReference type="ARBA" id="ARBA00010416"/>
    </source>
</evidence>
<protein>
    <recommendedName>
        <fullName evidence="6 17">UDP-N-acetylmuramoylalanine--D-glutamate ligase</fullName>
        <ecNumber evidence="5 17">6.3.2.9</ecNumber>
    </recommendedName>
    <alternativeName>
        <fullName evidence="15 17">D-glutamic acid-adding enzyme</fullName>
    </alternativeName>
    <alternativeName>
        <fullName evidence="14 17">UDP-N-acetylmuramoyl-L-alanyl-D-glutamate synthetase</fullName>
    </alternativeName>
</protein>
<evidence type="ECO:0000259" key="20">
    <source>
        <dbReference type="Pfam" id="PF08245"/>
    </source>
</evidence>
<gene>
    <name evidence="17 21" type="primary">murD</name>
    <name evidence="21" type="ORF">MACH08_16900</name>
</gene>
<dbReference type="HAMAP" id="MF_00639">
    <property type="entry name" value="MurD"/>
    <property type="match status" value="1"/>
</dbReference>
<dbReference type="GO" id="GO:0016874">
    <property type="term" value="F:ligase activity"/>
    <property type="evidence" value="ECO:0007669"/>
    <property type="project" value="UniProtKB-KW"/>
</dbReference>
<sequence length="449" mass="49394">MNVLTNFPYQHVLVLGLAKSGTAAATVLLENHIQVTINDGMATLEDSSVQKLQTMGAELVLGSHPLSVLDEKDIIVKNPGIRYDNVIVEEAERRGIPVISEVELVHYLTNQPVIGITGSNGKTTTTTLITEMLRQSNVSVKVAGNIGVVATEVASSLQPEEKMVMELSSFQLQGTNQLQFSTAVLLNLFEAHLDYHGSFDNYVQAKCNIFKNQNEHDYLIYNADDDNVSAVVKTARATKVPFSSSRPFTDGAWMDDEFLYFKDEKIIAIREIVLVGKHNMENILAAIATAKLNGASNEGIYQVLTTFSGVKHRLEFVGVINGRYIYNDSKATNILATKKALAAFNKNVVLLAGGLDRGNTFEELIPYLHHVKAMVVFGETANKLKDAGVAANVPVIEKAFDVQQAVEVAFPLTDEKDTLLLSPACASWDQYKTFEERGDMFIQAVHRLK</sequence>
<evidence type="ECO:0000256" key="7">
    <source>
        <dbReference type="ARBA" id="ARBA00022490"/>
    </source>
</evidence>
<comment type="function">
    <text evidence="1 17 18">Cell wall formation. Catalyzes the addition of glutamate to the nucleotide precursor UDP-N-acetylmuramoyl-L-alanine (UMA).</text>
</comment>
<evidence type="ECO:0000256" key="15">
    <source>
        <dbReference type="ARBA" id="ARBA00032324"/>
    </source>
</evidence>
<dbReference type="Pfam" id="PF21799">
    <property type="entry name" value="MurD-like_N"/>
    <property type="match status" value="1"/>
</dbReference>
<dbReference type="InterPro" id="IPR013221">
    <property type="entry name" value="Mur_ligase_cen"/>
</dbReference>
<evidence type="ECO:0000256" key="13">
    <source>
        <dbReference type="ARBA" id="ARBA00023316"/>
    </source>
</evidence>
<dbReference type="SUPFAM" id="SSF51984">
    <property type="entry name" value="MurCD N-terminal domain"/>
    <property type="match status" value="1"/>
</dbReference>
<dbReference type="PANTHER" id="PTHR43692">
    <property type="entry name" value="UDP-N-ACETYLMURAMOYLALANINE--D-GLUTAMATE LIGASE"/>
    <property type="match status" value="1"/>
</dbReference>
<keyword evidence="17 18" id="KW-0131">Cell cycle</keyword>
<keyword evidence="7 17" id="KW-0963">Cytoplasm</keyword>
<dbReference type="SUPFAM" id="SSF53623">
    <property type="entry name" value="MurD-like peptide ligases, catalytic domain"/>
    <property type="match status" value="1"/>
</dbReference>
<keyword evidence="22" id="KW-1185">Reference proteome</keyword>
<dbReference type="Proteomes" id="UP001275436">
    <property type="component" value="Unassembled WGS sequence"/>
</dbReference>